<organism evidence="3 4">
    <name type="scientific">Porphyromonas gingivicanis</name>
    <dbReference type="NCBI Taxonomy" id="266762"/>
    <lineage>
        <taxon>Bacteria</taxon>
        <taxon>Pseudomonadati</taxon>
        <taxon>Bacteroidota</taxon>
        <taxon>Bacteroidia</taxon>
        <taxon>Bacteroidales</taxon>
        <taxon>Porphyromonadaceae</taxon>
        <taxon>Porphyromonas</taxon>
    </lineage>
</organism>
<dbReference type="SUPFAM" id="SSF56925">
    <property type="entry name" value="OMPA-like"/>
    <property type="match status" value="1"/>
</dbReference>
<keyword evidence="2" id="KW-0812">Transmembrane</keyword>
<accession>A0A0A2GCI5</accession>
<feature type="transmembrane region" description="Helical" evidence="2">
    <location>
        <begin position="56"/>
        <end position="78"/>
    </location>
</feature>
<evidence type="ECO:0000313" key="4">
    <source>
        <dbReference type="Proteomes" id="UP000030134"/>
    </source>
</evidence>
<dbReference type="eggNOG" id="COG3147">
    <property type="taxonomic scope" value="Bacteria"/>
</dbReference>
<comment type="caution">
    <text evidence="3">The sequence shown here is derived from an EMBL/GenBank/DDBJ whole genome shotgun (WGS) entry which is preliminary data.</text>
</comment>
<dbReference type="EMBL" id="JQZW01000008">
    <property type="protein sequence ID" value="KGN98164.1"/>
    <property type="molecule type" value="Genomic_DNA"/>
</dbReference>
<keyword evidence="4" id="KW-1185">Reference proteome</keyword>
<evidence type="ECO:0000256" key="1">
    <source>
        <dbReference type="SAM" id="MobiDB-lite"/>
    </source>
</evidence>
<feature type="region of interest" description="Disordered" evidence="1">
    <location>
        <begin position="145"/>
        <end position="210"/>
    </location>
</feature>
<dbReference type="OrthoDB" id="1150526at2"/>
<dbReference type="RefSeq" id="WP_036883687.1">
    <property type="nucleotide sequence ID" value="NZ_JQZW01000008.1"/>
</dbReference>
<sequence>MSLDTRTPNNLEPWLKAVKKKVEATPSSSDLNLQEGWERLAQEIPVRPRFIFSKPFLRKVGSIAAVFFLALGVGITIWKHQNEATPLEGQKEPMMIADNSHTSIPSIPHRELSNPRIIKNSNSSISASKSPVQELTSQTIESITEEENEFTEPKFNRSSPSVSIKTTEEESKSTEEYSLKNEKTGREIGVTPPPPSSVGNNSPKDNFPSARDILAYDNDLSIQAYANTTPSSQKGKNYVPNQPQLRASQARRLASAQSSEYNYDRATFHHAQPFNIGFRFSYALNSVLALESGISYTYLRSNVLNLGAIPQVRQHIHYLGVPIGVQLKLAEVNNFRFYTAANVQIDKMLLAKIEKEKLDTKAWQFSLQGRAGISYQITRHFSLFAEGGLGYYFDDNSRLHTFYKEHPLRFSLNSGIRINY</sequence>
<keyword evidence="2" id="KW-0472">Membrane</keyword>
<name>A0A0A2GCI5_9PORP</name>
<dbReference type="AlphaFoldDB" id="A0A0A2GCI5"/>
<proteinExistence type="predicted"/>
<evidence type="ECO:0000313" key="3">
    <source>
        <dbReference type="EMBL" id="KGN98164.1"/>
    </source>
</evidence>
<feature type="compositionally biased region" description="Basic and acidic residues" evidence="1">
    <location>
        <begin position="166"/>
        <end position="186"/>
    </location>
</feature>
<dbReference type="STRING" id="266762.HQ36_04435"/>
<gene>
    <name evidence="3" type="ORF">HQ36_04435</name>
</gene>
<keyword evidence="2" id="KW-1133">Transmembrane helix</keyword>
<dbReference type="InterPro" id="IPR011250">
    <property type="entry name" value="OMP/PagP_B-barrel"/>
</dbReference>
<dbReference type="Gene3D" id="2.40.160.20">
    <property type="match status" value="1"/>
</dbReference>
<dbReference type="Proteomes" id="UP000030134">
    <property type="component" value="Unassembled WGS sequence"/>
</dbReference>
<protein>
    <submittedName>
        <fullName evidence="3">Uncharacterized protein</fullName>
    </submittedName>
</protein>
<reference evidence="3 4" key="1">
    <citation type="submission" date="2014-08" db="EMBL/GenBank/DDBJ databases">
        <title>Porphyromonas gingivicanis strain:COT-022_OH1391 Genome sequencing.</title>
        <authorList>
            <person name="Wallis C."/>
            <person name="Deusch O."/>
            <person name="O'Flynn C."/>
            <person name="Davis I."/>
            <person name="Jospin G."/>
            <person name="Darling A.E."/>
            <person name="Coil D.A."/>
            <person name="Alexiev A."/>
            <person name="Horsfall A."/>
            <person name="Kirkwood N."/>
            <person name="Harris S."/>
            <person name="Eisen J.A."/>
        </authorList>
    </citation>
    <scope>NUCLEOTIDE SEQUENCE [LARGE SCALE GENOMIC DNA]</scope>
    <source>
        <strain evidence="4">COT-022 OH1391</strain>
    </source>
</reference>
<evidence type="ECO:0000256" key="2">
    <source>
        <dbReference type="SAM" id="Phobius"/>
    </source>
</evidence>